<dbReference type="Proteomes" id="UP000592181">
    <property type="component" value="Unassembled WGS sequence"/>
</dbReference>
<dbReference type="AlphaFoldDB" id="A0A852X7G2"/>
<proteinExistence type="predicted"/>
<gene>
    <name evidence="1" type="ORF">BJY28_001182</name>
</gene>
<protein>
    <submittedName>
        <fullName evidence="1">Uncharacterized protein</fullName>
    </submittedName>
</protein>
<accession>A0A852X7G2</accession>
<dbReference type="SUPFAM" id="SSF160424">
    <property type="entry name" value="BH3703-like"/>
    <property type="match status" value="1"/>
</dbReference>
<evidence type="ECO:0000313" key="1">
    <source>
        <dbReference type="EMBL" id="NYG36713.1"/>
    </source>
</evidence>
<dbReference type="EMBL" id="JACBZX010000001">
    <property type="protein sequence ID" value="NYG36713.1"/>
    <property type="molecule type" value="Genomic_DNA"/>
</dbReference>
<reference evidence="1 2" key="1">
    <citation type="submission" date="2020-07" db="EMBL/GenBank/DDBJ databases">
        <title>Sequencing the genomes of 1000 actinobacteria strains.</title>
        <authorList>
            <person name="Klenk H.-P."/>
        </authorList>
    </citation>
    <scope>NUCLEOTIDE SEQUENCE [LARGE SCALE GENOMIC DNA]</scope>
    <source>
        <strain evidence="1 2">DSM 24723</strain>
    </source>
</reference>
<comment type="caution">
    <text evidence="1">The sequence shown here is derived from an EMBL/GenBank/DDBJ whole genome shotgun (WGS) entry which is preliminary data.</text>
</comment>
<evidence type="ECO:0000313" key="2">
    <source>
        <dbReference type="Proteomes" id="UP000592181"/>
    </source>
</evidence>
<organism evidence="1 2">
    <name type="scientific">Janibacter alkaliphilus</name>
    <dbReference type="NCBI Taxonomy" id="1069963"/>
    <lineage>
        <taxon>Bacteria</taxon>
        <taxon>Bacillati</taxon>
        <taxon>Actinomycetota</taxon>
        <taxon>Actinomycetes</taxon>
        <taxon>Micrococcales</taxon>
        <taxon>Intrasporangiaceae</taxon>
        <taxon>Janibacter</taxon>
    </lineage>
</organism>
<keyword evidence="2" id="KW-1185">Reference proteome</keyword>
<name>A0A852X7G2_9MICO</name>
<sequence length="122" mass="14406">MAWARRLDGDESLLVDGLTREDLDLQDAMYQRGTGTWFSFTCTINADGAYHFTFNYDEHVPFADGEEPLRDSWIKELRRHPRPWHLIPDWHPVKHDYTEQQWADDIAAYEASDDYCDPTGRR</sequence>
<dbReference type="InterPro" id="IPR036170">
    <property type="entry name" value="YezG-like_sf"/>
</dbReference>
<dbReference type="RefSeq" id="WP_179462172.1">
    <property type="nucleotide sequence ID" value="NZ_JACBZX010000001.1"/>
</dbReference>